<dbReference type="Proteomes" id="UP000190229">
    <property type="component" value="Unassembled WGS sequence"/>
</dbReference>
<dbReference type="InterPro" id="IPR010982">
    <property type="entry name" value="Lambda_DNA-bd_dom_sf"/>
</dbReference>
<feature type="domain" description="HTH cro/C1-type" evidence="2">
    <location>
        <begin position="88"/>
        <end position="143"/>
    </location>
</feature>
<keyword evidence="1" id="KW-0238">DNA-binding</keyword>
<gene>
    <name evidence="3" type="ORF">B2M26_03130</name>
</gene>
<reference evidence="3 4" key="1">
    <citation type="submission" date="2017-02" db="EMBL/GenBank/DDBJ databases">
        <title>Draft genome of Acidibacillus ferrooxidans Huett2.</title>
        <authorList>
            <person name="Schopf S."/>
        </authorList>
    </citation>
    <scope>NUCLEOTIDE SEQUENCE [LARGE SCALE GENOMIC DNA]</scope>
    <source>
        <strain evidence="3 4">Huett2</strain>
    </source>
</reference>
<feature type="domain" description="HTH cro/C1-type" evidence="2">
    <location>
        <begin position="16"/>
        <end position="70"/>
    </location>
</feature>
<dbReference type="Pfam" id="PF01381">
    <property type="entry name" value="HTH_3"/>
    <property type="match status" value="2"/>
</dbReference>
<evidence type="ECO:0000256" key="1">
    <source>
        <dbReference type="ARBA" id="ARBA00023125"/>
    </source>
</evidence>
<dbReference type="AlphaFoldDB" id="A0A1V4EWI4"/>
<comment type="caution">
    <text evidence="3">The sequence shown here is derived from an EMBL/GenBank/DDBJ whole genome shotgun (WGS) entry which is preliminary data.</text>
</comment>
<proteinExistence type="predicted"/>
<protein>
    <recommendedName>
        <fullName evidence="2">HTH cro/C1-type domain-containing protein</fullName>
    </recommendedName>
</protein>
<evidence type="ECO:0000259" key="2">
    <source>
        <dbReference type="PROSITE" id="PS50943"/>
    </source>
</evidence>
<sequence length="208" mass="22993">MALGVANVNEDVGSWLRKVRLEKRWTQRMLAARAGLSLGYISSVENGKRKPKTSSLAALAQALDVPYAQALQASGYLNESLVLFAHRLRTARTHLGLTADEVASQCGLSTKTLERWESSPKEWPAEQTLQRLAAVLSVSVDYLRSKSDTAMAQSVDLHQILEQPDLTYHGVKLTPEQLTFVRDFLKGVIQLSAPKSPTSPPKRAKDRK</sequence>
<dbReference type="PANTHER" id="PTHR46797">
    <property type="entry name" value="HTH-TYPE TRANSCRIPTIONAL REGULATOR"/>
    <property type="match status" value="1"/>
</dbReference>
<dbReference type="SUPFAM" id="SSF47413">
    <property type="entry name" value="lambda repressor-like DNA-binding domains"/>
    <property type="match status" value="2"/>
</dbReference>
<dbReference type="EMBL" id="MWPS01000006">
    <property type="protein sequence ID" value="OPG17114.1"/>
    <property type="molecule type" value="Genomic_DNA"/>
</dbReference>
<evidence type="ECO:0000313" key="3">
    <source>
        <dbReference type="EMBL" id="OPG17114.1"/>
    </source>
</evidence>
<dbReference type="SMART" id="SM00530">
    <property type="entry name" value="HTH_XRE"/>
    <property type="match status" value="2"/>
</dbReference>
<dbReference type="InterPro" id="IPR001387">
    <property type="entry name" value="Cro/C1-type_HTH"/>
</dbReference>
<dbReference type="PANTHER" id="PTHR46797:SF1">
    <property type="entry name" value="METHYLPHOSPHONATE SYNTHASE"/>
    <property type="match status" value="1"/>
</dbReference>
<evidence type="ECO:0000313" key="4">
    <source>
        <dbReference type="Proteomes" id="UP000190229"/>
    </source>
</evidence>
<dbReference type="GO" id="GO:0003677">
    <property type="term" value="F:DNA binding"/>
    <property type="evidence" value="ECO:0007669"/>
    <property type="project" value="UniProtKB-KW"/>
</dbReference>
<dbReference type="InterPro" id="IPR050807">
    <property type="entry name" value="TransReg_Diox_bact_type"/>
</dbReference>
<organism evidence="3 4">
    <name type="scientific">Ferroacidibacillus organovorans</name>
    <dbReference type="NCBI Taxonomy" id="1765683"/>
    <lineage>
        <taxon>Bacteria</taxon>
        <taxon>Bacillati</taxon>
        <taxon>Bacillota</taxon>
        <taxon>Bacilli</taxon>
        <taxon>Bacillales</taxon>
        <taxon>Alicyclobacillaceae</taxon>
        <taxon>Ferroacidibacillus</taxon>
    </lineage>
</organism>
<keyword evidence="4" id="KW-1185">Reference proteome</keyword>
<dbReference type="GO" id="GO:0005829">
    <property type="term" value="C:cytosol"/>
    <property type="evidence" value="ECO:0007669"/>
    <property type="project" value="TreeGrafter"/>
</dbReference>
<dbReference type="CDD" id="cd00093">
    <property type="entry name" value="HTH_XRE"/>
    <property type="match status" value="2"/>
</dbReference>
<accession>A0A1V4EWI4</accession>
<dbReference type="Gene3D" id="1.10.260.40">
    <property type="entry name" value="lambda repressor-like DNA-binding domains"/>
    <property type="match status" value="2"/>
</dbReference>
<dbReference type="GO" id="GO:0003700">
    <property type="term" value="F:DNA-binding transcription factor activity"/>
    <property type="evidence" value="ECO:0007669"/>
    <property type="project" value="TreeGrafter"/>
</dbReference>
<name>A0A1V4EWI4_9BACL</name>
<dbReference type="PROSITE" id="PS50943">
    <property type="entry name" value="HTH_CROC1"/>
    <property type="match status" value="2"/>
</dbReference>